<dbReference type="Ensembl" id="ENSXCOT00000005894.1">
    <property type="protein sequence ID" value="ENSXCOP00000005829.1"/>
    <property type="gene ID" value="ENSXCOG00000004518.1"/>
</dbReference>
<name>A0A3B5LD83_9TELE</name>
<dbReference type="GeneTree" id="ENSGT00390000018446"/>
<dbReference type="Proteomes" id="UP000261380">
    <property type="component" value="Unplaced"/>
</dbReference>
<reference evidence="1" key="2">
    <citation type="submission" date="2025-09" db="UniProtKB">
        <authorList>
            <consortium name="Ensembl"/>
        </authorList>
    </citation>
    <scope>IDENTIFICATION</scope>
</reference>
<dbReference type="PANTHER" id="PTHR15430:SF1">
    <property type="entry name" value="GLOMULIN"/>
    <property type="match status" value="1"/>
</dbReference>
<gene>
    <name evidence="1" type="primary">GLMN</name>
</gene>
<dbReference type="InterPro" id="IPR019516">
    <property type="entry name" value="Glomulin/ALF4"/>
</dbReference>
<dbReference type="PANTHER" id="PTHR15430">
    <property type="entry name" value="GLOMULIN"/>
    <property type="match status" value="1"/>
</dbReference>
<organism evidence="1 2">
    <name type="scientific">Xiphophorus couchianus</name>
    <name type="common">Monterrey platyfish</name>
    <dbReference type="NCBI Taxonomy" id="32473"/>
    <lineage>
        <taxon>Eukaryota</taxon>
        <taxon>Metazoa</taxon>
        <taxon>Chordata</taxon>
        <taxon>Craniata</taxon>
        <taxon>Vertebrata</taxon>
        <taxon>Euteleostomi</taxon>
        <taxon>Actinopterygii</taxon>
        <taxon>Neopterygii</taxon>
        <taxon>Teleostei</taxon>
        <taxon>Neoteleostei</taxon>
        <taxon>Acanthomorphata</taxon>
        <taxon>Ovalentaria</taxon>
        <taxon>Atherinomorphae</taxon>
        <taxon>Cyprinodontiformes</taxon>
        <taxon>Poeciliidae</taxon>
        <taxon>Poeciliinae</taxon>
        <taxon>Xiphophorus</taxon>
    </lineage>
</organism>
<dbReference type="GO" id="GO:0055105">
    <property type="term" value="F:ubiquitin-protein transferase inhibitor activity"/>
    <property type="evidence" value="ECO:0007669"/>
    <property type="project" value="TreeGrafter"/>
</dbReference>
<keyword evidence="2" id="KW-1185">Reference proteome</keyword>
<dbReference type="GO" id="GO:0005737">
    <property type="term" value="C:cytoplasm"/>
    <property type="evidence" value="ECO:0007669"/>
    <property type="project" value="TreeGrafter"/>
</dbReference>
<dbReference type="STRING" id="32473.ENSXCOP00000005829"/>
<protein>
    <submittedName>
        <fullName evidence="1">Glomulin, FKBP associated protein</fullName>
    </submittedName>
</protein>
<dbReference type="Pfam" id="PF08568">
    <property type="entry name" value="Kinetochor_Ybp2"/>
    <property type="match status" value="1"/>
</dbReference>
<evidence type="ECO:0000313" key="1">
    <source>
        <dbReference type="Ensembl" id="ENSXCOP00000005829.1"/>
    </source>
</evidence>
<proteinExistence type="predicted"/>
<accession>A0A3B5LD83</accession>
<dbReference type="InterPro" id="IPR013877">
    <property type="entry name" value="YAP-bd/ALF4/Glomulin"/>
</dbReference>
<evidence type="ECO:0000313" key="2">
    <source>
        <dbReference type="Proteomes" id="UP000261380"/>
    </source>
</evidence>
<dbReference type="AlphaFoldDB" id="A0A3B5LD83"/>
<sequence length="527" mass="60058">MLKVQIGTNLCGKYFLISTACYGVNYTRHLFIQRETPEEDLKPEDYQQFRDVGAACLSGGDGQQLLKFIQDEKNQVTSLILDGRLTLDESRAASVGLALSALHKQLSRLPVPYTQQQEEADEHGLCCCCVALATFTRPFVDGVKKKDENCNPTPEDDELKAEILKFCMLSLKEPLLEAELNRDRKSTLWLFAVEIMIILSAIRESLPGLLFFSSLRKFTTMDTDLSKESAACLAYLLFVQLIAMDTFPAVFNPVFILQCNMEHINQLLSRYAISKLQALFAKSLEKVEDNSLPVGVLDLESFYSAPQILYLINTSDCYFFPNVLCLFYTNTISYRSLLCRCMLKTSHHAGVEGYIVNNIRSQIQSTIKGEANKWFLGTELLLLLELVLSLPQAAETDLLTNMDKIMESLNLLRYLLTRDKELKSDADVWEELCRIKDEYLKMLRVCISMSRAYYSAEMKALKEERKLKQARSTRLLKTITVKHDKVSHMSPEVQYQVLQSALVTFDLMESLVVRIDEITEEKQGKPH</sequence>
<reference evidence="1" key="1">
    <citation type="submission" date="2025-08" db="UniProtKB">
        <authorList>
            <consortium name="Ensembl"/>
        </authorList>
    </citation>
    <scope>IDENTIFICATION</scope>
</reference>